<organism evidence="3 4">
    <name type="scientific">Siminovitchia thermophila</name>
    <dbReference type="NCBI Taxonomy" id="1245522"/>
    <lineage>
        <taxon>Bacteria</taxon>
        <taxon>Bacillati</taxon>
        <taxon>Bacillota</taxon>
        <taxon>Bacilli</taxon>
        <taxon>Bacillales</taxon>
        <taxon>Bacillaceae</taxon>
        <taxon>Siminovitchia</taxon>
    </lineage>
</organism>
<protein>
    <submittedName>
        <fullName evidence="3">Stage II sporulation protein R</fullName>
    </submittedName>
</protein>
<name>A0ABS2R4D7_9BACI</name>
<feature type="compositionally biased region" description="Basic and acidic residues" evidence="1">
    <location>
        <begin position="220"/>
        <end position="229"/>
    </location>
</feature>
<keyword evidence="2" id="KW-0732">Signal</keyword>
<accession>A0ABS2R4D7</accession>
<dbReference type="RefSeq" id="WP_205178934.1">
    <property type="nucleotide sequence ID" value="NZ_JAFBFH010000007.1"/>
</dbReference>
<dbReference type="NCBIfam" id="TIGR02837">
    <property type="entry name" value="spore_II_R"/>
    <property type="match status" value="1"/>
</dbReference>
<keyword evidence="4" id="KW-1185">Reference proteome</keyword>
<evidence type="ECO:0000313" key="4">
    <source>
        <dbReference type="Proteomes" id="UP000823485"/>
    </source>
</evidence>
<evidence type="ECO:0000256" key="1">
    <source>
        <dbReference type="SAM" id="MobiDB-lite"/>
    </source>
</evidence>
<reference evidence="3 4" key="1">
    <citation type="submission" date="2021-01" db="EMBL/GenBank/DDBJ databases">
        <title>Genomic Encyclopedia of Type Strains, Phase IV (KMG-IV): sequencing the most valuable type-strain genomes for metagenomic binning, comparative biology and taxonomic classification.</title>
        <authorList>
            <person name="Goeker M."/>
        </authorList>
    </citation>
    <scope>NUCLEOTIDE SEQUENCE [LARGE SCALE GENOMIC DNA]</scope>
    <source>
        <strain evidence="3 4">DSM 105453</strain>
    </source>
</reference>
<dbReference type="Pfam" id="PF09551">
    <property type="entry name" value="Spore_II_R"/>
    <property type="match status" value="1"/>
</dbReference>
<feature type="signal peptide" evidence="2">
    <location>
        <begin position="1"/>
        <end position="30"/>
    </location>
</feature>
<proteinExistence type="predicted"/>
<gene>
    <name evidence="3" type="ORF">JOC94_001454</name>
</gene>
<dbReference type="EMBL" id="JAFBFH010000007">
    <property type="protein sequence ID" value="MBM7714482.1"/>
    <property type="molecule type" value="Genomic_DNA"/>
</dbReference>
<sequence>MRKYMNQKFYQKNMAWLYMVVLSLATVANLAIPIPPEERAEAEEIQVIPQEAIRLRILANSDGHQDQEVKRSIRDAVNQEITTWVEHLTSIEEARRLIQSRLPEIEQIANRELEKSSIDYGAEVEFGNIQFPTKLYGNYLYPAGNYEAILITLGEGKGANWWCVLFPPLCFLDFSTGAAVNTNTDESADKSVQDVENGQNNALIAEQEKAENAESADFAEQEKVGKKESGAFAEQEEAGNAESADFAEQEETGKKESSAFVEEGEAGKKESGTFAEQEKAGKKESAAYIAEQEEETEVKFFLKELFDRF</sequence>
<dbReference type="Proteomes" id="UP000823485">
    <property type="component" value="Unassembled WGS sequence"/>
</dbReference>
<dbReference type="InterPro" id="IPR014202">
    <property type="entry name" value="Spore_II_R"/>
</dbReference>
<evidence type="ECO:0000256" key="2">
    <source>
        <dbReference type="SAM" id="SignalP"/>
    </source>
</evidence>
<comment type="caution">
    <text evidence="3">The sequence shown here is derived from an EMBL/GenBank/DDBJ whole genome shotgun (WGS) entry which is preliminary data.</text>
</comment>
<feature type="compositionally biased region" description="Acidic residues" evidence="1">
    <location>
        <begin position="234"/>
        <end position="250"/>
    </location>
</feature>
<feature type="region of interest" description="Disordered" evidence="1">
    <location>
        <begin position="209"/>
        <end position="290"/>
    </location>
</feature>
<evidence type="ECO:0000313" key="3">
    <source>
        <dbReference type="EMBL" id="MBM7714482.1"/>
    </source>
</evidence>
<feature type="chain" id="PRO_5045127232" evidence="2">
    <location>
        <begin position="31"/>
        <end position="309"/>
    </location>
</feature>
<feature type="compositionally biased region" description="Basic and acidic residues" evidence="1">
    <location>
        <begin position="265"/>
        <end position="285"/>
    </location>
</feature>